<dbReference type="Proteomes" id="UP000504617">
    <property type="component" value="Unplaced"/>
</dbReference>
<dbReference type="GeneID" id="106550882"/>
<dbReference type="Pfam" id="PF14753">
    <property type="entry name" value="FAM221"/>
    <property type="match status" value="1"/>
</dbReference>
<evidence type="ECO:0000256" key="2">
    <source>
        <dbReference type="SAM" id="MobiDB-lite"/>
    </source>
</evidence>
<dbReference type="OrthoDB" id="196393at2759"/>
<organism evidence="3 4">
    <name type="scientific">Thamnophis sirtalis</name>
    <dbReference type="NCBI Taxonomy" id="35019"/>
    <lineage>
        <taxon>Eukaryota</taxon>
        <taxon>Metazoa</taxon>
        <taxon>Chordata</taxon>
        <taxon>Craniata</taxon>
        <taxon>Vertebrata</taxon>
        <taxon>Euteleostomi</taxon>
        <taxon>Lepidosauria</taxon>
        <taxon>Squamata</taxon>
        <taxon>Bifurcata</taxon>
        <taxon>Unidentata</taxon>
        <taxon>Episquamata</taxon>
        <taxon>Toxicofera</taxon>
        <taxon>Serpentes</taxon>
        <taxon>Colubroidea</taxon>
        <taxon>Colubridae</taxon>
        <taxon>Natricinae</taxon>
        <taxon>Thamnophis</taxon>
    </lineage>
</organism>
<comment type="similarity">
    <text evidence="1">Belongs to the FAM221 family.</text>
</comment>
<dbReference type="InterPro" id="IPR026755">
    <property type="entry name" value="Fam221a/b"/>
</dbReference>
<proteinExistence type="inferred from homology"/>
<feature type="compositionally biased region" description="Basic and acidic residues" evidence="2">
    <location>
        <begin position="117"/>
        <end position="139"/>
    </location>
</feature>
<feature type="compositionally biased region" description="Low complexity" evidence="2">
    <location>
        <begin position="32"/>
        <end position="41"/>
    </location>
</feature>
<feature type="compositionally biased region" description="Low complexity" evidence="2">
    <location>
        <begin position="48"/>
        <end position="65"/>
    </location>
</feature>
<dbReference type="CTD" id="392307"/>
<dbReference type="PANTHER" id="PTHR31214">
    <property type="entry name" value="PROTEIN FAM221A-RELATED"/>
    <property type="match status" value="1"/>
</dbReference>
<reference evidence="4" key="1">
    <citation type="submission" date="2025-08" db="UniProtKB">
        <authorList>
            <consortium name="RefSeq"/>
        </authorList>
    </citation>
    <scope>IDENTIFICATION</scope>
    <source>
        <tissue evidence="4">Skeletal muscle</tissue>
    </source>
</reference>
<accession>A0A6I9YJB9</accession>
<gene>
    <name evidence="4" type="primary">FAM221B</name>
</gene>
<dbReference type="RefSeq" id="XP_013924342.1">
    <property type="nucleotide sequence ID" value="XM_014068867.1"/>
</dbReference>
<dbReference type="KEGG" id="tsr:106550882"/>
<evidence type="ECO:0000313" key="3">
    <source>
        <dbReference type="Proteomes" id="UP000504617"/>
    </source>
</evidence>
<evidence type="ECO:0000256" key="1">
    <source>
        <dbReference type="ARBA" id="ARBA00011026"/>
    </source>
</evidence>
<evidence type="ECO:0000313" key="4">
    <source>
        <dbReference type="RefSeq" id="XP_013924342.1"/>
    </source>
</evidence>
<dbReference type="PANTHER" id="PTHR31214:SF3">
    <property type="entry name" value="PROTEIN FAM221B"/>
    <property type="match status" value="1"/>
</dbReference>
<feature type="region of interest" description="Disordered" evidence="2">
    <location>
        <begin position="385"/>
        <end position="411"/>
    </location>
</feature>
<feature type="compositionally biased region" description="Low complexity" evidence="2">
    <location>
        <begin position="82"/>
        <end position="114"/>
    </location>
</feature>
<feature type="region of interest" description="Disordered" evidence="2">
    <location>
        <begin position="1"/>
        <end position="151"/>
    </location>
</feature>
<name>A0A6I9YJB9_9SAUR</name>
<keyword evidence="3" id="KW-1185">Reference proteome</keyword>
<dbReference type="AlphaFoldDB" id="A0A6I9YJB9"/>
<protein>
    <submittedName>
        <fullName evidence="4">Protein FAM221B</fullName>
    </submittedName>
</protein>
<sequence length="411" mass="45521">MDAEPTEAAASRPPAVSWKAAVGKEEEEEEAAPSSTSPTAPEVEEELILPTTTTTSLGSEETTVLPRSSSLEGEDDLPDPSLPSSSEWPEPQSASPSEPSSAPFTFSSPSPLSWKAPSDRLQRRLEGSEGRGEQPEWTKAKKKCPPAKKGAPTYTVRTIVPAEKEELVSVAKAMHREKFAKSVKELFHLEKEAALRSLQTGLYIGWRCPEYLWDCFRVGDESRCFCGHLLKLHQVYVEKRATVPCTVADCRCQGFLFVPTYPEEVGEFWLRRRTGFDVASWRAKCRCTHTHEEHAPIGARGCCVRGCSCMAFASSFLCAACDRRWEEHATFFESEETRRRGGRPYGEAYVPFAELPELRAVVLTGRSEDPSASRALQDQACQALTPPSSSRALPLPPPGPRRFLQKDDKKA</sequence>